<dbReference type="Pfam" id="PF14492">
    <property type="entry name" value="EFG_III"/>
    <property type="match status" value="1"/>
</dbReference>
<evidence type="ECO:0000256" key="3">
    <source>
        <dbReference type="ARBA" id="ARBA00022801"/>
    </source>
</evidence>
<dbReference type="FunFam" id="3.30.70.870:FF:000002">
    <property type="entry name" value="Translation elongation factor 2"/>
    <property type="match status" value="1"/>
</dbReference>
<dbReference type="Gene3D" id="3.30.230.10">
    <property type="match status" value="1"/>
</dbReference>
<dbReference type="Gene3D" id="3.30.70.870">
    <property type="entry name" value="Elongation Factor G (Translational Gtpase), domain 3"/>
    <property type="match status" value="1"/>
</dbReference>
<dbReference type="AlphaFoldDB" id="A0A1V9XAY4"/>
<dbReference type="OrthoDB" id="364892at2759"/>
<dbReference type="GO" id="GO:1990904">
    <property type="term" value="C:ribonucleoprotein complex"/>
    <property type="evidence" value="ECO:0007669"/>
    <property type="project" value="TreeGrafter"/>
</dbReference>
<gene>
    <name evidence="8" type="ORF">BIW11_11467</name>
</gene>
<keyword evidence="3" id="KW-0378">Hydrolase</keyword>
<dbReference type="PROSITE" id="PS51722">
    <property type="entry name" value="G_TR_2"/>
    <property type="match status" value="1"/>
</dbReference>
<keyword evidence="1" id="KW-0690">Ribosome biogenesis</keyword>
<dbReference type="FunFam" id="3.30.70.240:FF:000006">
    <property type="entry name" value="Elongation factor like GTPase 1"/>
    <property type="match status" value="1"/>
</dbReference>
<dbReference type="InterPro" id="IPR027417">
    <property type="entry name" value="P-loop_NTPase"/>
</dbReference>
<dbReference type="InterPro" id="IPR000640">
    <property type="entry name" value="EFG_V-like"/>
</dbReference>
<dbReference type="GO" id="GO:0042256">
    <property type="term" value="P:cytosolic ribosome assembly"/>
    <property type="evidence" value="ECO:0007669"/>
    <property type="project" value="TreeGrafter"/>
</dbReference>
<dbReference type="STRING" id="418985.A0A1V9XAY4"/>
<dbReference type="SUPFAM" id="SSF50447">
    <property type="entry name" value="Translation proteins"/>
    <property type="match status" value="1"/>
</dbReference>
<reference evidence="8 9" key="1">
    <citation type="journal article" date="2017" name="Gigascience">
        <title>Draft genome of the honey bee ectoparasitic mite, Tropilaelaps mercedesae, is shaped by the parasitic life history.</title>
        <authorList>
            <person name="Dong X."/>
            <person name="Armstrong S.D."/>
            <person name="Xia D."/>
            <person name="Makepeace B.L."/>
            <person name="Darby A.C."/>
            <person name="Kadowaki T."/>
        </authorList>
    </citation>
    <scope>NUCLEOTIDE SEQUENCE [LARGE SCALE GENOMIC DNA]</scope>
    <source>
        <strain evidence="8">Wuxi-XJTLU</strain>
    </source>
</reference>
<dbReference type="InterPro" id="IPR035647">
    <property type="entry name" value="EFG_III/V"/>
</dbReference>
<evidence type="ECO:0000256" key="5">
    <source>
        <dbReference type="ARBA" id="ARBA00081809"/>
    </source>
</evidence>
<dbReference type="InterPro" id="IPR009000">
    <property type="entry name" value="Transl_B-barrel_sf"/>
</dbReference>
<comment type="caution">
    <text evidence="8">The sequence shown here is derived from an EMBL/GenBank/DDBJ whole genome shotgun (WGS) entry which is preliminary data.</text>
</comment>
<evidence type="ECO:0000313" key="9">
    <source>
        <dbReference type="Proteomes" id="UP000192247"/>
    </source>
</evidence>
<dbReference type="Gene3D" id="2.40.30.10">
    <property type="entry name" value="Translation factors"/>
    <property type="match status" value="1"/>
</dbReference>
<dbReference type="Proteomes" id="UP000192247">
    <property type="component" value="Unassembled WGS sequence"/>
</dbReference>
<dbReference type="InterPro" id="IPR041095">
    <property type="entry name" value="EFG_II"/>
</dbReference>
<feature type="compositionally biased region" description="Basic and acidic residues" evidence="6">
    <location>
        <begin position="371"/>
        <end position="410"/>
    </location>
</feature>
<dbReference type="FunCoup" id="A0A1V9XAY4">
    <property type="interactions" value="1366"/>
</dbReference>
<keyword evidence="8" id="KW-0648">Protein biosynthesis</keyword>
<dbReference type="SUPFAM" id="SSF54980">
    <property type="entry name" value="EF-G C-terminal domain-like"/>
    <property type="match status" value="2"/>
</dbReference>
<name>A0A1V9XAY4_9ACAR</name>
<dbReference type="InterPro" id="IPR020568">
    <property type="entry name" value="Ribosomal_Su5_D2-typ_SF"/>
</dbReference>
<dbReference type="InterPro" id="IPR014721">
    <property type="entry name" value="Ribsml_uS5_D2-typ_fold_subgr"/>
</dbReference>
<organism evidence="8 9">
    <name type="scientific">Tropilaelaps mercedesae</name>
    <dbReference type="NCBI Taxonomy" id="418985"/>
    <lineage>
        <taxon>Eukaryota</taxon>
        <taxon>Metazoa</taxon>
        <taxon>Ecdysozoa</taxon>
        <taxon>Arthropoda</taxon>
        <taxon>Chelicerata</taxon>
        <taxon>Arachnida</taxon>
        <taxon>Acari</taxon>
        <taxon>Parasitiformes</taxon>
        <taxon>Mesostigmata</taxon>
        <taxon>Gamasina</taxon>
        <taxon>Dermanyssoidea</taxon>
        <taxon>Laelapidae</taxon>
        <taxon>Tropilaelaps</taxon>
    </lineage>
</organism>
<evidence type="ECO:0000256" key="6">
    <source>
        <dbReference type="SAM" id="MobiDB-lite"/>
    </source>
</evidence>
<dbReference type="GO" id="GO:0043022">
    <property type="term" value="F:ribosome binding"/>
    <property type="evidence" value="ECO:0007669"/>
    <property type="project" value="TreeGrafter"/>
</dbReference>
<dbReference type="GO" id="GO:0005525">
    <property type="term" value="F:GTP binding"/>
    <property type="evidence" value="ECO:0007669"/>
    <property type="project" value="UniProtKB-KW"/>
</dbReference>
<keyword evidence="4" id="KW-0342">GTP-binding</keyword>
<evidence type="ECO:0000313" key="8">
    <source>
        <dbReference type="EMBL" id="OQR70697.1"/>
    </source>
</evidence>
<dbReference type="SUPFAM" id="SSF54211">
    <property type="entry name" value="Ribosomal protein S5 domain 2-like"/>
    <property type="match status" value="1"/>
</dbReference>
<accession>A0A1V9XAY4</accession>
<sequence>MKSSAIGLHFTLNPDTEKEYLVNLIDSPGHVDFTSEVTTAIRLCDGAIVVVDVIEGVCAQTKVALELAYREQLRPVLVLNKIDRLILEKQMSSLDAYVHLQQVLEQVNAVTGEMFTKTALEKIGSSQTDVGNDKAGAETRETFDWDAGLDDIDDSTLYFNPAEGNVAFTSAIDGWGFSIEDFARIYSKKLGVRFEVLRRTLWGDYYLNTKAKKIQRGAQAKAKKPLFAQLVLQAIFDVYETVCVNMDNVALEKMCASLGVKLQARDLRQTDPRVKVSAMLGAWLPLSRATLRMVCTWVPPPDAMSDQKVNQILNIDDARTLPEEIEALKKVLSVGDPSPSAPVIIFVSKMFAVERSSLPENKAKPLTMEEMAERRAEAKRKLEVRSQKGTEKNQDAAQSEHGKPLDEKQLGAEQTTVPSDKNEEAPAFIGFARVFSGTLRKGAELYVLGPKHNPQLFKSKNPTLHVDPARTLKDLKADEHVTRITIDRIYLLMGKELAAVDEVPAGNILGIGGLLENHVAKYATLSSSVMCPPFTDLTSPVVPILRVALEPKKLKDMPKLVQGMKLLNQADPCVQVILQETGEHVLVTAGEVHLERCLLDLKERFAKIDISASEPIVAFRETVVEPPKTDMVNEVIDTANRLTIKDEENNTINADKSVTLFTASRQSSLTIKALPLPDTVAVILDSETALMKEFDAAKEKQKEEHSEIDSELTERVRIFREKLQKAFDEAEMDLWKKFDVERIWSFGPKKCGPNVLINSIDNFHVSYWRTVDKSLGERQSLESNVVSGFQLASFAGPLCEEPLRKVAFVVSKWDILSAGEDTHSSYGPLSGQIMATVKEACRKSFQVQPQRLMAAMYECSIGVTAEALRKMYSVVGRRHGRITAGDLVEGSSCFEIRAVLPVIESFRLADELRKQTSGLAQPQLIFSHWEVIDVDPFWVPCTEEELLHFGEKADSENRAMKYMNQVRRRKGLKVREHVVEHAEKQRTLSKKK</sequence>
<dbReference type="GO" id="GO:0003924">
    <property type="term" value="F:GTPase activity"/>
    <property type="evidence" value="ECO:0007669"/>
    <property type="project" value="InterPro"/>
</dbReference>
<dbReference type="CDD" id="cd16268">
    <property type="entry name" value="EF2_II"/>
    <property type="match status" value="1"/>
</dbReference>
<keyword evidence="2" id="KW-0547">Nucleotide-binding</keyword>
<dbReference type="SUPFAM" id="SSF52540">
    <property type="entry name" value="P-loop containing nucleoside triphosphate hydrolases"/>
    <property type="match status" value="1"/>
</dbReference>
<feature type="domain" description="Tr-type G" evidence="7">
    <location>
        <begin position="1"/>
        <end position="302"/>
    </location>
</feature>
<dbReference type="Gene3D" id="3.90.1430.10">
    <property type="entry name" value="Yeast translation eEF2 (G' domain)"/>
    <property type="match status" value="1"/>
</dbReference>
<dbReference type="InterPro" id="IPR056752">
    <property type="entry name" value="EFL1"/>
</dbReference>
<keyword evidence="9" id="KW-1185">Reference proteome</keyword>
<dbReference type="PANTHER" id="PTHR42908">
    <property type="entry name" value="TRANSLATION ELONGATION FACTOR-RELATED"/>
    <property type="match status" value="1"/>
</dbReference>
<evidence type="ECO:0000256" key="4">
    <source>
        <dbReference type="ARBA" id="ARBA00023134"/>
    </source>
</evidence>
<dbReference type="InParanoid" id="A0A1V9XAY4"/>
<proteinExistence type="predicted"/>
<dbReference type="SMART" id="SM00838">
    <property type="entry name" value="EFG_C"/>
    <property type="match status" value="1"/>
</dbReference>
<dbReference type="Gene3D" id="3.40.50.300">
    <property type="entry name" value="P-loop containing nucleotide triphosphate hydrolases"/>
    <property type="match status" value="1"/>
</dbReference>
<dbReference type="GO" id="GO:0005829">
    <property type="term" value="C:cytosol"/>
    <property type="evidence" value="ECO:0007669"/>
    <property type="project" value="TreeGrafter"/>
</dbReference>
<dbReference type="Pfam" id="PF00679">
    <property type="entry name" value="EFG_C"/>
    <property type="match status" value="1"/>
</dbReference>
<protein>
    <recommendedName>
        <fullName evidence="5">Elongation factor-like 1</fullName>
    </recommendedName>
</protein>
<dbReference type="InterPro" id="IPR000795">
    <property type="entry name" value="T_Tr_GTP-bd_dom"/>
</dbReference>
<dbReference type="CDD" id="cd04096">
    <property type="entry name" value="eEF2_snRNP_like_C"/>
    <property type="match status" value="1"/>
</dbReference>
<dbReference type="GO" id="GO:0003746">
    <property type="term" value="F:translation elongation factor activity"/>
    <property type="evidence" value="ECO:0007669"/>
    <property type="project" value="UniProtKB-KW"/>
</dbReference>
<feature type="region of interest" description="Disordered" evidence="6">
    <location>
        <begin position="362"/>
        <end position="423"/>
    </location>
</feature>
<evidence type="ECO:0000256" key="1">
    <source>
        <dbReference type="ARBA" id="ARBA00022517"/>
    </source>
</evidence>
<dbReference type="EMBL" id="MNPL01016566">
    <property type="protein sequence ID" value="OQR70697.1"/>
    <property type="molecule type" value="Genomic_DNA"/>
</dbReference>
<evidence type="ECO:0000259" key="7">
    <source>
        <dbReference type="PROSITE" id="PS51722"/>
    </source>
</evidence>
<dbReference type="PANTHER" id="PTHR42908:SF3">
    <property type="entry name" value="ELONGATION FACTOR-LIKE GTPASE 1"/>
    <property type="match status" value="1"/>
</dbReference>
<dbReference type="Gene3D" id="3.30.70.240">
    <property type="match status" value="1"/>
</dbReference>
<evidence type="ECO:0000256" key="2">
    <source>
        <dbReference type="ARBA" id="ARBA00022741"/>
    </source>
</evidence>
<dbReference type="CDD" id="cd16261">
    <property type="entry name" value="EF2_snRNP_III"/>
    <property type="match status" value="1"/>
</dbReference>
<dbReference type="Pfam" id="PF00009">
    <property type="entry name" value="GTP_EFTU"/>
    <property type="match status" value="1"/>
</dbReference>
<dbReference type="CDD" id="cd01681">
    <property type="entry name" value="aeEF2_snRNP_like_IV"/>
    <property type="match status" value="1"/>
</dbReference>
<dbReference type="Pfam" id="PF25118">
    <property type="entry name" value="EFL1"/>
    <property type="match status" value="1"/>
</dbReference>
<keyword evidence="8" id="KW-0251">Elongation factor</keyword>